<evidence type="ECO:0000313" key="3">
    <source>
        <dbReference type="EMBL" id="GMR58207.1"/>
    </source>
</evidence>
<feature type="coiled-coil region" evidence="1">
    <location>
        <begin position="227"/>
        <end position="254"/>
    </location>
</feature>
<feature type="compositionally biased region" description="Low complexity" evidence="2">
    <location>
        <begin position="34"/>
        <end position="45"/>
    </location>
</feature>
<evidence type="ECO:0000256" key="1">
    <source>
        <dbReference type="SAM" id="Coils"/>
    </source>
</evidence>
<sequence length="277" mass="31303">FRMDRPSVIVWANRSHVAPLVLPLPPSHSVDETPSLLSKSGPPSGTTQDVVFVQEVHPPLTPPSSSSSPDRRGREVRRAKKTAIEKMALIDEHEPNEMPIPKSTPGSRPVKLSWRDKRGIERKRRKYTTGREEIAQLYQKLLQQPASSSSPTSSHPSLDSPPLPRTHPEKSSQKVPTESSSRHCLSTEGAQKKKERLRRQRFLETIEMKRARKQQAANLKDARIVPVQRRKTKLEKLKEEEGRLEETARQVLIKLLTSAIRLCCGSAIFKRFDSLVG</sequence>
<comment type="caution">
    <text evidence="3">The sequence shown here is derived from an EMBL/GenBank/DDBJ whole genome shotgun (WGS) entry which is preliminary data.</text>
</comment>
<organism evidence="3 4">
    <name type="scientific">Pristionchus mayeri</name>
    <dbReference type="NCBI Taxonomy" id="1317129"/>
    <lineage>
        <taxon>Eukaryota</taxon>
        <taxon>Metazoa</taxon>
        <taxon>Ecdysozoa</taxon>
        <taxon>Nematoda</taxon>
        <taxon>Chromadorea</taxon>
        <taxon>Rhabditida</taxon>
        <taxon>Rhabditina</taxon>
        <taxon>Diplogasteromorpha</taxon>
        <taxon>Diplogasteroidea</taxon>
        <taxon>Neodiplogasteridae</taxon>
        <taxon>Pristionchus</taxon>
    </lineage>
</organism>
<protein>
    <submittedName>
        <fullName evidence="3">Uncharacterized protein</fullName>
    </submittedName>
</protein>
<accession>A0AAN5D9K9</accession>
<dbReference type="Proteomes" id="UP001328107">
    <property type="component" value="Unassembled WGS sequence"/>
</dbReference>
<feature type="region of interest" description="Disordered" evidence="2">
    <location>
        <begin position="143"/>
        <end position="196"/>
    </location>
</feature>
<feature type="compositionally biased region" description="Low complexity" evidence="2">
    <location>
        <begin position="143"/>
        <end position="158"/>
    </location>
</feature>
<evidence type="ECO:0000256" key="2">
    <source>
        <dbReference type="SAM" id="MobiDB-lite"/>
    </source>
</evidence>
<dbReference type="EMBL" id="BTRK01000006">
    <property type="protein sequence ID" value="GMR58207.1"/>
    <property type="molecule type" value="Genomic_DNA"/>
</dbReference>
<keyword evidence="1" id="KW-0175">Coiled coil</keyword>
<dbReference type="AlphaFoldDB" id="A0AAN5D9K9"/>
<reference evidence="4" key="1">
    <citation type="submission" date="2022-10" db="EMBL/GenBank/DDBJ databases">
        <title>Genome assembly of Pristionchus species.</title>
        <authorList>
            <person name="Yoshida K."/>
            <person name="Sommer R.J."/>
        </authorList>
    </citation>
    <scope>NUCLEOTIDE SEQUENCE [LARGE SCALE GENOMIC DNA]</scope>
    <source>
        <strain evidence="4">RS5460</strain>
    </source>
</reference>
<feature type="compositionally biased region" description="Polar residues" evidence="2">
    <location>
        <begin position="173"/>
        <end position="184"/>
    </location>
</feature>
<keyword evidence="4" id="KW-1185">Reference proteome</keyword>
<feature type="non-terminal residue" evidence="3">
    <location>
        <position position="1"/>
    </location>
</feature>
<feature type="region of interest" description="Disordered" evidence="2">
    <location>
        <begin position="21"/>
        <end position="128"/>
    </location>
</feature>
<name>A0AAN5D9K9_9BILA</name>
<proteinExistence type="predicted"/>
<gene>
    <name evidence="3" type="ORF">PMAYCL1PPCAC_28402</name>
</gene>
<feature type="compositionally biased region" description="Basic and acidic residues" evidence="2">
    <location>
        <begin position="82"/>
        <end position="96"/>
    </location>
</feature>
<evidence type="ECO:0000313" key="4">
    <source>
        <dbReference type="Proteomes" id="UP001328107"/>
    </source>
</evidence>